<keyword evidence="2 5" id="KW-0238">DNA-binding</keyword>
<dbReference type="Proteomes" id="UP000199515">
    <property type="component" value="Unassembled WGS sequence"/>
</dbReference>
<gene>
    <name evidence="5" type="ORF">SAMN05421504_105502</name>
</gene>
<dbReference type="Pfam" id="PF01638">
    <property type="entry name" value="HxlR"/>
    <property type="match status" value="1"/>
</dbReference>
<dbReference type="InterPro" id="IPR036390">
    <property type="entry name" value="WH_DNA-bd_sf"/>
</dbReference>
<name>A0A1H3JQ55_9PSEU</name>
<dbReference type="InterPro" id="IPR036388">
    <property type="entry name" value="WH-like_DNA-bd_sf"/>
</dbReference>
<feature type="domain" description="HTH hxlR-type" evidence="4">
    <location>
        <begin position="8"/>
        <end position="105"/>
    </location>
</feature>
<evidence type="ECO:0000313" key="5">
    <source>
        <dbReference type="EMBL" id="SDY42063.1"/>
    </source>
</evidence>
<organism evidence="5 6">
    <name type="scientific">Amycolatopsis xylanica</name>
    <dbReference type="NCBI Taxonomy" id="589385"/>
    <lineage>
        <taxon>Bacteria</taxon>
        <taxon>Bacillati</taxon>
        <taxon>Actinomycetota</taxon>
        <taxon>Actinomycetes</taxon>
        <taxon>Pseudonocardiales</taxon>
        <taxon>Pseudonocardiaceae</taxon>
        <taxon>Amycolatopsis</taxon>
    </lineage>
</organism>
<protein>
    <submittedName>
        <fullName evidence="5">DNA-binding transcriptional regulator, HxlR family</fullName>
    </submittedName>
</protein>
<evidence type="ECO:0000256" key="1">
    <source>
        <dbReference type="ARBA" id="ARBA00023015"/>
    </source>
</evidence>
<accession>A0A1H3JQ55</accession>
<dbReference type="PROSITE" id="PS51118">
    <property type="entry name" value="HTH_HXLR"/>
    <property type="match status" value="1"/>
</dbReference>
<dbReference type="SUPFAM" id="SSF46785">
    <property type="entry name" value="Winged helix' DNA-binding domain"/>
    <property type="match status" value="1"/>
</dbReference>
<sequence>MAKQARECSIANALEVIGERWSLLALREVFFGVRRFDQIAQNTGASRDILATRLRKLVDAGLLEKKQYELHPPRFEYVLTDAGRSLNLVLLQLMHWGDRHVTEGPPPTVWRHACGEILEPKTVCAHCDAPIESADMSLVRSSLATIHPNVASDP</sequence>
<keyword evidence="6" id="KW-1185">Reference proteome</keyword>
<dbReference type="RefSeq" id="WP_091292778.1">
    <property type="nucleotide sequence ID" value="NZ_FNON01000005.1"/>
</dbReference>
<dbReference type="PANTHER" id="PTHR33204">
    <property type="entry name" value="TRANSCRIPTIONAL REGULATOR, MARR FAMILY"/>
    <property type="match status" value="1"/>
</dbReference>
<dbReference type="STRING" id="589385.SAMN05421504_105502"/>
<dbReference type="OrthoDB" id="5181972at2"/>
<keyword evidence="1" id="KW-0805">Transcription regulation</keyword>
<evidence type="ECO:0000313" key="6">
    <source>
        <dbReference type="Proteomes" id="UP000199515"/>
    </source>
</evidence>
<dbReference type="AlphaFoldDB" id="A0A1H3JQ55"/>
<keyword evidence="3" id="KW-0804">Transcription</keyword>
<reference evidence="5 6" key="1">
    <citation type="submission" date="2016-10" db="EMBL/GenBank/DDBJ databases">
        <authorList>
            <person name="de Groot N.N."/>
        </authorList>
    </citation>
    <scope>NUCLEOTIDE SEQUENCE [LARGE SCALE GENOMIC DNA]</scope>
    <source>
        <strain evidence="5 6">CPCC 202699</strain>
    </source>
</reference>
<evidence type="ECO:0000259" key="4">
    <source>
        <dbReference type="PROSITE" id="PS51118"/>
    </source>
</evidence>
<dbReference type="Gene3D" id="1.10.10.10">
    <property type="entry name" value="Winged helix-like DNA-binding domain superfamily/Winged helix DNA-binding domain"/>
    <property type="match status" value="1"/>
</dbReference>
<dbReference type="InterPro" id="IPR002577">
    <property type="entry name" value="HTH_HxlR"/>
</dbReference>
<evidence type="ECO:0000256" key="3">
    <source>
        <dbReference type="ARBA" id="ARBA00023163"/>
    </source>
</evidence>
<evidence type="ECO:0000256" key="2">
    <source>
        <dbReference type="ARBA" id="ARBA00023125"/>
    </source>
</evidence>
<dbReference type="EMBL" id="FNON01000005">
    <property type="protein sequence ID" value="SDY42063.1"/>
    <property type="molecule type" value="Genomic_DNA"/>
</dbReference>
<dbReference type="PANTHER" id="PTHR33204:SF18">
    <property type="entry name" value="TRANSCRIPTIONAL REGULATORY PROTEIN"/>
    <property type="match status" value="1"/>
</dbReference>
<proteinExistence type="predicted"/>
<dbReference type="GO" id="GO:0003677">
    <property type="term" value="F:DNA binding"/>
    <property type="evidence" value="ECO:0007669"/>
    <property type="project" value="UniProtKB-KW"/>
</dbReference>